<gene>
    <name evidence="2" type="primary">tsaB</name>
    <name evidence="2" type="ORF">GRF63_11205</name>
</gene>
<evidence type="ECO:0000313" key="2">
    <source>
        <dbReference type="EMBL" id="MWV28470.1"/>
    </source>
</evidence>
<proteinExistence type="predicted"/>
<dbReference type="Gene3D" id="3.30.420.40">
    <property type="match status" value="2"/>
</dbReference>
<name>A0A844XF56_9SPHN</name>
<dbReference type="InterPro" id="IPR022496">
    <property type="entry name" value="T6A_TsaB"/>
</dbReference>
<comment type="caution">
    <text evidence="2">The sequence shown here is derived from an EMBL/GenBank/DDBJ whole genome shotgun (WGS) entry which is preliminary data.</text>
</comment>
<dbReference type="SUPFAM" id="SSF53067">
    <property type="entry name" value="Actin-like ATPase domain"/>
    <property type="match status" value="1"/>
</dbReference>
<dbReference type="InterPro" id="IPR043129">
    <property type="entry name" value="ATPase_NBD"/>
</dbReference>
<dbReference type="GO" id="GO:0002949">
    <property type="term" value="P:tRNA threonylcarbamoyladenosine modification"/>
    <property type="evidence" value="ECO:0007669"/>
    <property type="project" value="InterPro"/>
</dbReference>
<dbReference type="InterPro" id="IPR000905">
    <property type="entry name" value="Gcp-like_dom"/>
</dbReference>
<dbReference type="GO" id="GO:0016740">
    <property type="term" value="F:transferase activity"/>
    <property type="evidence" value="ECO:0007669"/>
    <property type="project" value="UniProtKB-KW"/>
</dbReference>
<dbReference type="EMBL" id="WUBR01000002">
    <property type="protein sequence ID" value="MWV28470.1"/>
    <property type="molecule type" value="Genomic_DNA"/>
</dbReference>
<dbReference type="Pfam" id="PF00814">
    <property type="entry name" value="TsaD"/>
    <property type="match status" value="1"/>
</dbReference>
<reference evidence="2 3" key="1">
    <citation type="submission" date="2019-12" db="EMBL/GenBank/DDBJ databases">
        <authorList>
            <person name="Lee S.D."/>
        </authorList>
    </citation>
    <scope>NUCLEOTIDE SEQUENCE [LARGE SCALE GENOMIC DNA]</scope>
    <source>
        <strain evidence="2 3">GH3-10</strain>
    </source>
</reference>
<dbReference type="RefSeq" id="WP_160486066.1">
    <property type="nucleotide sequence ID" value="NZ_WUBR01000002.1"/>
</dbReference>
<protein>
    <submittedName>
        <fullName evidence="2">tRNA (Adenosine(37)-N6)-threonylcarbamoyltransferase complex dimerization subunit type 1 TsaB</fullName>
    </submittedName>
</protein>
<sequence>MRVLAIDCATEACSAALFEGTRLLDGRSETLGRGHAERLVPMIAELPDHGRADRILVSLGPGSFTGVRIGLAAARALGLAWGAEVLGYPTLQLLAARSWQPTPRAVTVCMNGGHGEFFIQNFAADGSAQDDVQSLPPEAAAKAARHGVIVGNRAQALADMLGDGRLALDLVPDANYAYLLHDSKLTPDLTPIYGRGPDAKIPQPRQPRA</sequence>
<keyword evidence="2" id="KW-0808">Transferase</keyword>
<dbReference type="NCBIfam" id="TIGR03725">
    <property type="entry name" value="T6A_YeaZ"/>
    <property type="match status" value="1"/>
</dbReference>
<accession>A0A844XF56</accession>
<evidence type="ECO:0000313" key="3">
    <source>
        <dbReference type="Proteomes" id="UP000461409"/>
    </source>
</evidence>
<evidence type="ECO:0000259" key="1">
    <source>
        <dbReference type="Pfam" id="PF00814"/>
    </source>
</evidence>
<dbReference type="Proteomes" id="UP000461409">
    <property type="component" value="Unassembled WGS sequence"/>
</dbReference>
<dbReference type="AlphaFoldDB" id="A0A844XF56"/>
<organism evidence="2 3">
    <name type="scientific">Aurantiacibacter rhizosphaerae</name>
    <dbReference type="NCBI Taxonomy" id="2691582"/>
    <lineage>
        <taxon>Bacteria</taxon>
        <taxon>Pseudomonadati</taxon>
        <taxon>Pseudomonadota</taxon>
        <taxon>Alphaproteobacteria</taxon>
        <taxon>Sphingomonadales</taxon>
        <taxon>Erythrobacteraceae</taxon>
        <taxon>Aurantiacibacter</taxon>
    </lineage>
</organism>
<keyword evidence="3" id="KW-1185">Reference proteome</keyword>
<reference evidence="2 3" key="2">
    <citation type="submission" date="2020-02" db="EMBL/GenBank/DDBJ databases">
        <title>Erythrobacter dongmakensis sp. nov., isolated from a tidal mudflat.</title>
        <authorList>
            <person name="Kim I.S."/>
        </authorList>
    </citation>
    <scope>NUCLEOTIDE SEQUENCE [LARGE SCALE GENOMIC DNA]</scope>
    <source>
        <strain evidence="2 3">GH3-10</strain>
    </source>
</reference>
<feature type="domain" description="Gcp-like" evidence="1">
    <location>
        <begin position="32"/>
        <end position="132"/>
    </location>
</feature>